<feature type="transmembrane region" description="Helical" evidence="1">
    <location>
        <begin position="192"/>
        <end position="211"/>
    </location>
</feature>
<feature type="transmembrane region" description="Helical" evidence="1">
    <location>
        <begin position="315"/>
        <end position="334"/>
    </location>
</feature>
<feature type="transmembrane region" description="Helical" evidence="1">
    <location>
        <begin position="223"/>
        <end position="242"/>
    </location>
</feature>
<evidence type="ECO:0000256" key="1">
    <source>
        <dbReference type="SAM" id="Phobius"/>
    </source>
</evidence>
<dbReference type="EMBL" id="VVYY01000002">
    <property type="protein sequence ID" value="KAA5400326.1"/>
    <property type="molecule type" value="Genomic_DNA"/>
</dbReference>
<evidence type="ECO:0000313" key="2">
    <source>
        <dbReference type="EMBL" id="KAA5400326.1"/>
    </source>
</evidence>
<keyword evidence="1" id="KW-0812">Transmembrane</keyword>
<dbReference type="EMBL" id="VVZA01000001">
    <property type="protein sequence ID" value="KAA5408173.1"/>
    <property type="molecule type" value="Genomic_DNA"/>
</dbReference>
<feature type="transmembrane region" description="Helical" evidence="1">
    <location>
        <begin position="14"/>
        <end position="33"/>
    </location>
</feature>
<dbReference type="AlphaFoldDB" id="A0A4Q5HXS0"/>
<protein>
    <recommendedName>
        <fullName evidence="6">O-antigen ligase family protein</fullName>
    </recommendedName>
</protein>
<dbReference type="Proteomes" id="UP000441162">
    <property type="component" value="Unassembled WGS sequence"/>
</dbReference>
<organism evidence="3 4">
    <name type="scientific">Phocaeicola dorei</name>
    <dbReference type="NCBI Taxonomy" id="357276"/>
    <lineage>
        <taxon>Bacteria</taxon>
        <taxon>Pseudomonadati</taxon>
        <taxon>Bacteroidota</taxon>
        <taxon>Bacteroidia</taxon>
        <taxon>Bacteroidales</taxon>
        <taxon>Bacteroidaceae</taxon>
        <taxon>Phocaeicola</taxon>
    </lineage>
</organism>
<proteinExistence type="predicted"/>
<feature type="transmembrane region" description="Helical" evidence="1">
    <location>
        <begin position="346"/>
        <end position="363"/>
    </location>
</feature>
<evidence type="ECO:0000313" key="5">
    <source>
        <dbReference type="Proteomes" id="UP000481616"/>
    </source>
</evidence>
<comment type="caution">
    <text evidence="3">The sequence shown here is derived from an EMBL/GenBank/DDBJ whole genome shotgun (WGS) entry which is preliminary data.</text>
</comment>
<evidence type="ECO:0008006" key="6">
    <source>
        <dbReference type="Google" id="ProtNLM"/>
    </source>
</evidence>
<sequence length="417" mass="49048">MDLTVRNYTDRKEIINLLCILFILGSSFLSYIIPSLTSQMFSIGLTLFGYICFIFTNWTSLKRFYLYHKSIKYFVLYVLSNLIISTFFVQGWDNWGLYFTHTSILFLPIWSYLVQSKQKGKYFSIILITILLLSLFKYPYKGDQTMTNFGGSTAILYLYILFFFKLKNTMKILIALFFIMSFGFDLTDRTHLIMMSSVAILSLLTIFRWKFITENLNKIRHILLYLPIVLFITAGTGFFNIFNLTNTSNFEQAFSHGQTTDTRTELYKEIIYDQTDLFNIIFGKSFAGTYNSNLKDAYELIKFHRNGVEVGILEFYLWGGLFFIILFFCLIRNASAYAMHNSHNHIMKIISIFVVLYWCVMSIELQMSQNSWSIAFWLSIGLCYNKRLLNMTDKRISLFIKKRVNYETIFKKATTKI</sequence>
<evidence type="ECO:0000313" key="4">
    <source>
        <dbReference type="Proteomes" id="UP000441162"/>
    </source>
</evidence>
<accession>A0A4Q5HXS0</accession>
<dbReference type="RefSeq" id="WP_130053657.1">
    <property type="nucleotide sequence ID" value="NZ_JADNBX010000011.1"/>
</dbReference>
<reference evidence="4 5" key="1">
    <citation type="journal article" date="2019" name="Nat. Med.">
        <title>A library of human gut bacterial isolates paired with longitudinal multiomics data enables mechanistic microbiome research.</title>
        <authorList>
            <person name="Poyet M."/>
            <person name="Groussin M."/>
            <person name="Gibbons S.M."/>
            <person name="Avila-Pacheco J."/>
            <person name="Jiang X."/>
            <person name="Kearney S.M."/>
            <person name="Perrotta A.R."/>
            <person name="Berdy B."/>
            <person name="Zhao S."/>
            <person name="Lieberman T.D."/>
            <person name="Swanson P.K."/>
            <person name="Smith M."/>
            <person name="Roesemann S."/>
            <person name="Alexander J.E."/>
            <person name="Rich S.A."/>
            <person name="Livny J."/>
            <person name="Vlamakis H."/>
            <person name="Clish C."/>
            <person name="Bullock K."/>
            <person name="Deik A."/>
            <person name="Scott J."/>
            <person name="Pierce K.A."/>
            <person name="Xavier R.J."/>
            <person name="Alm E.J."/>
        </authorList>
    </citation>
    <scope>NUCLEOTIDE SEQUENCE [LARGE SCALE GENOMIC DNA]</scope>
    <source>
        <strain evidence="2 5">BIOML-A1</strain>
        <strain evidence="3 4">BIOML-A4</strain>
    </source>
</reference>
<dbReference type="Proteomes" id="UP000481616">
    <property type="component" value="Unassembled WGS sequence"/>
</dbReference>
<name>A0A4Q5HXS0_9BACT</name>
<evidence type="ECO:0000313" key="3">
    <source>
        <dbReference type="EMBL" id="KAA5408173.1"/>
    </source>
</evidence>
<feature type="transmembrane region" description="Helical" evidence="1">
    <location>
        <begin position="122"/>
        <end position="140"/>
    </location>
</feature>
<feature type="transmembrane region" description="Helical" evidence="1">
    <location>
        <begin position="39"/>
        <end position="59"/>
    </location>
</feature>
<keyword evidence="1" id="KW-1133">Transmembrane helix</keyword>
<feature type="transmembrane region" description="Helical" evidence="1">
    <location>
        <begin position="95"/>
        <end position="115"/>
    </location>
</feature>
<gene>
    <name evidence="3" type="ORF">F2Y51_01915</name>
    <name evidence="2" type="ORF">F2Y58_03040</name>
</gene>
<keyword evidence="1" id="KW-0472">Membrane</keyword>
<feature type="transmembrane region" description="Helical" evidence="1">
    <location>
        <begin position="71"/>
        <end position="89"/>
    </location>
</feature>